<gene>
    <name evidence="2" type="ORF">B0H67DRAFT_560432</name>
</gene>
<accession>A0AA40EAE3</accession>
<dbReference type="PANTHER" id="PTHR39475">
    <property type="entry name" value="CONIDIATION-SPECIFIC PROTEIN 6"/>
    <property type="match status" value="1"/>
</dbReference>
<dbReference type="PANTHER" id="PTHR39475:SF1">
    <property type="entry name" value="CONIDIATION-SPECIFIC PROTEIN 6"/>
    <property type="match status" value="1"/>
</dbReference>
<evidence type="ECO:0000256" key="1">
    <source>
        <dbReference type="SAM" id="MobiDB-lite"/>
    </source>
</evidence>
<comment type="caution">
    <text evidence="2">The sequence shown here is derived from an EMBL/GenBank/DDBJ whole genome shotgun (WGS) entry which is preliminary data.</text>
</comment>
<feature type="compositionally biased region" description="Polar residues" evidence="1">
    <location>
        <begin position="1"/>
        <end position="11"/>
    </location>
</feature>
<dbReference type="Proteomes" id="UP001172102">
    <property type="component" value="Unassembled WGS sequence"/>
</dbReference>
<dbReference type="AlphaFoldDB" id="A0AA40EAE3"/>
<organism evidence="2 3">
    <name type="scientific">Lasiosphaeris hirsuta</name>
    <dbReference type="NCBI Taxonomy" id="260670"/>
    <lineage>
        <taxon>Eukaryota</taxon>
        <taxon>Fungi</taxon>
        <taxon>Dikarya</taxon>
        <taxon>Ascomycota</taxon>
        <taxon>Pezizomycotina</taxon>
        <taxon>Sordariomycetes</taxon>
        <taxon>Sordariomycetidae</taxon>
        <taxon>Sordariales</taxon>
        <taxon>Lasiosphaeriaceae</taxon>
        <taxon>Lasiosphaeris</taxon>
    </lineage>
</organism>
<evidence type="ECO:0000313" key="2">
    <source>
        <dbReference type="EMBL" id="KAK0729981.1"/>
    </source>
</evidence>
<reference evidence="2" key="1">
    <citation type="submission" date="2023-06" db="EMBL/GenBank/DDBJ databases">
        <title>Genome-scale phylogeny and comparative genomics of the fungal order Sordariales.</title>
        <authorList>
            <consortium name="Lawrence Berkeley National Laboratory"/>
            <person name="Hensen N."/>
            <person name="Bonometti L."/>
            <person name="Westerberg I."/>
            <person name="Brannstrom I.O."/>
            <person name="Guillou S."/>
            <person name="Cros-Aarteil S."/>
            <person name="Calhoun S."/>
            <person name="Haridas S."/>
            <person name="Kuo A."/>
            <person name="Mondo S."/>
            <person name="Pangilinan J."/>
            <person name="Riley R."/>
            <person name="Labutti K."/>
            <person name="Andreopoulos B."/>
            <person name="Lipzen A."/>
            <person name="Chen C."/>
            <person name="Yanf M."/>
            <person name="Daum C."/>
            <person name="Ng V."/>
            <person name="Clum A."/>
            <person name="Steindorff A."/>
            <person name="Ohm R."/>
            <person name="Martin F."/>
            <person name="Silar P."/>
            <person name="Natvig D."/>
            <person name="Lalanne C."/>
            <person name="Gautier V."/>
            <person name="Ament-Velasquez S.L."/>
            <person name="Kruys A."/>
            <person name="Hutchinson M.I."/>
            <person name="Powell A.J."/>
            <person name="Barry K."/>
            <person name="Miller A.N."/>
            <person name="Grigoriev I.V."/>
            <person name="Debuchy R."/>
            <person name="Gladieux P."/>
            <person name="Thoren M.H."/>
            <person name="Johannesson H."/>
        </authorList>
    </citation>
    <scope>NUCLEOTIDE SEQUENCE</scope>
    <source>
        <strain evidence="2">SMH4607-1</strain>
    </source>
</reference>
<evidence type="ECO:0000313" key="3">
    <source>
        <dbReference type="Proteomes" id="UP001172102"/>
    </source>
</evidence>
<proteinExistence type="predicted"/>
<keyword evidence="3" id="KW-1185">Reference proteome</keyword>
<name>A0AA40EAE3_9PEZI</name>
<sequence>MSRNAKASEQQSDTRFDEGTANSHPANDSKDPRSIANRLAAAEVNQEEPKDDKETALHEKDPTLPPNRTGANPRGEPRSMPRSRPRRRS</sequence>
<feature type="region of interest" description="Disordered" evidence="1">
    <location>
        <begin position="1"/>
        <end position="89"/>
    </location>
</feature>
<dbReference type="EMBL" id="JAUKUA010000001">
    <property type="protein sequence ID" value="KAK0729981.1"/>
    <property type="molecule type" value="Genomic_DNA"/>
</dbReference>
<feature type="compositionally biased region" description="Basic and acidic residues" evidence="1">
    <location>
        <begin position="47"/>
        <end position="62"/>
    </location>
</feature>
<protein>
    <submittedName>
        <fullName evidence="2">Uncharacterized protein</fullName>
    </submittedName>
</protein>